<dbReference type="SUPFAM" id="SSF52172">
    <property type="entry name" value="CheY-like"/>
    <property type="match status" value="1"/>
</dbReference>
<dbReference type="Pfam" id="PF00196">
    <property type="entry name" value="GerE"/>
    <property type="match status" value="1"/>
</dbReference>
<feature type="domain" description="Response regulatory" evidence="7">
    <location>
        <begin position="11"/>
        <end position="123"/>
    </location>
</feature>
<dbReference type="CDD" id="cd06170">
    <property type="entry name" value="LuxR_C_like"/>
    <property type="match status" value="1"/>
</dbReference>
<dbReference type="PROSITE" id="PS50043">
    <property type="entry name" value="HTH_LUXR_2"/>
    <property type="match status" value="1"/>
</dbReference>
<dbReference type="InterPro" id="IPR001789">
    <property type="entry name" value="Sig_transdc_resp-reg_receiver"/>
</dbReference>
<dbReference type="InterPro" id="IPR016032">
    <property type="entry name" value="Sig_transdc_resp-reg_C-effctor"/>
</dbReference>
<dbReference type="InterPro" id="IPR000792">
    <property type="entry name" value="Tscrpt_reg_LuxR_C"/>
</dbReference>
<dbReference type="STRING" id="589385.SAMN05421504_101148"/>
<evidence type="ECO:0000313" key="8">
    <source>
        <dbReference type="EMBL" id="SDW28167.1"/>
    </source>
</evidence>
<keyword evidence="9" id="KW-1185">Reference proteome</keyword>
<dbReference type="PROSITE" id="PS50110">
    <property type="entry name" value="RESPONSE_REGULATORY"/>
    <property type="match status" value="1"/>
</dbReference>
<evidence type="ECO:0000259" key="6">
    <source>
        <dbReference type="PROSITE" id="PS50043"/>
    </source>
</evidence>
<protein>
    <submittedName>
        <fullName evidence="8">DNA-binding response regulator, NarL/FixJ family, contains REC and HTH domains</fullName>
    </submittedName>
</protein>
<dbReference type="PANTHER" id="PTHR43214:SF24">
    <property type="entry name" value="TRANSCRIPTIONAL REGULATORY PROTEIN NARL-RELATED"/>
    <property type="match status" value="1"/>
</dbReference>
<dbReference type="InterPro" id="IPR039420">
    <property type="entry name" value="WalR-like"/>
</dbReference>
<evidence type="ECO:0000256" key="2">
    <source>
        <dbReference type="ARBA" id="ARBA00023015"/>
    </source>
</evidence>
<reference evidence="8 9" key="1">
    <citation type="submission" date="2016-10" db="EMBL/GenBank/DDBJ databases">
        <authorList>
            <person name="de Groot N.N."/>
        </authorList>
    </citation>
    <scope>NUCLEOTIDE SEQUENCE [LARGE SCALE GENOMIC DNA]</scope>
    <source>
        <strain evidence="8 9">CPCC 202699</strain>
    </source>
</reference>
<sequence>MIQSAATDTVTVVLADEQPVVRSGLRVLLSAIDEVGVAGEAGTAQQALRETLLHRPDVLVLDLRLGIGVVHEVRRRSPGTAVLVFTTIDDDEAIFGALCAGVRGYLLKGTEPDDLVQAVRSVCAGAAILAPSIAARIGELLSRRIGPPSVPGLTAREHEVLTLMAGGLRNSEIAMRLRLASKTVSNHISAIFAKLGVKDRTAAVIVAREAGLGKGQLASVR</sequence>
<dbReference type="GO" id="GO:0000160">
    <property type="term" value="P:phosphorelay signal transduction system"/>
    <property type="evidence" value="ECO:0007669"/>
    <property type="project" value="InterPro"/>
</dbReference>
<dbReference type="GO" id="GO:0003677">
    <property type="term" value="F:DNA binding"/>
    <property type="evidence" value="ECO:0007669"/>
    <property type="project" value="UniProtKB-KW"/>
</dbReference>
<dbReference type="InterPro" id="IPR058245">
    <property type="entry name" value="NreC/VraR/RcsB-like_REC"/>
</dbReference>
<dbReference type="PANTHER" id="PTHR43214">
    <property type="entry name" value="TWO-COMPONENT RESPONSE REGULATOR"/>
    <property type="match status" value="1"/>
</dbReference>
<dbReference type="SMART" id="SM00448">
    <property type="entry name" value="REC"/>
    <property type="match status" value="1"/>
</dbReference>
<evidence type="ECO:0000313" key="9">
    <source>
        <dbReference type="Proteomes" id="UP000199515"/>
    </source>
</evidence>
<dbReference type="RefSeq" id="WP_091287788.1">
    <property type="nucleotide sequence ID" value="NZ_FNON01000001.1"/>
</dbReference>
<dbReference type="EMBL" id="FNON01000001">
    <property type="protein sequence ID" value="SDW28167.1"/>
    <property type="molecule type" value="Genomic_DNA"/>
</dbReference>
<proteinExistence type="predicted"/>
<organism evidence="8 9">
    <name type="scientific">Amycolatopsis xylanica</name>
    <dbReference type="NCBI Taxonomy" id="589385"/>
    <lineage>
        <taxon>Bacteria</taxon>
        <taxon>Bacillati</taxon>
        <taxon>Actinomycetota</taxon>
        <taxon>Actinomycetes</taxon>
        <taxon>Pseudonocardiales</taxon>
        <taxon>Pseudonocardiaceae</taxon>
        <taxon>Amycolatopsis</taxon>
    </lineage>
</organism>
<dbReference type="CDD" id="cd17535">
    <property type="entry name" value="REC_NarL-like"/>
    <property type="match status" value="1"/>
</dbReference>
<feature type="domain" description="HTH luxR-type" evidence="6">
    <location>
        <begin position="146"/>
        <end position="211"/>
    </location>
</feature>
<dbReference type="PRINTS" id="PR00038">
    <property type="entry name" value="HTHLUXR"/>
</dbReference>
<dbReference type="PROSITE" id="PS00622">
    <property type="entry name" value="HTH_LUXR_1"/>
    <property type="match status" value="1"/>
</dbReference>
<dbReference type="SMART" id="SM00421">
    <property type="entry name" value="HTH_LUXR"/>
    <property type="match status" value="1"/>
</dbReference>
<keyword evidence="4" id="KW-0804">Transcription</keyword>
<dbReference type="Proteomes" id="UP000199515">
    <property type="component" value="Unassembled WGS sequence"/>
</dbReference>
<feature type="modified residue" description="4-aspartylphosphate" evidence="5">
    <location>
        <position position="62"/>
    </location>
</feature>
<dbReference type="Pfam" id="PF00072">
    <property type="entry name" value="Response_reg"/>
    <property type="match status" value="1"/>
</dbReference>
<dbReference type="AlphaFoldDB" id="A0A1H2S990"/>
<dbReference type="OrthoDB" id="9808843at2"/>
<gene>
    <name evidence="8" type="ORF">SAMN05421504_101148</name>
</gene>
<keyword evidence="3 8" id="KW-0238">DNA-binding</keyword>
<dbReference type="Gene3D" id="3.40.50.2300">
    <property type="match status" value="1"/>
</dbReference>
<keyword evidence="1 5" id="KW-0597">Phosphoprotein</keyword>
<evidence type="ECO:0000256" key="1">
    <source>
        <dbReference type="ARBA" id="ARBA00022553"/>
    </source>
</evidence>
<evidence type="ECO:0000256" key="3">
    <source>
        <dbReference type="ARBA" id="ARBA00023125"/>
    </source>
</evidence>
<evidence type="ECO:0000256" key="5">
    <source>
        <dbReference type="PROSITE-ProRule" id="PRU00169"/>
    </source>
</evidence>
<name>A0A1H2S990_9PSEU</name>
<evidence type="ECO:0000259" key="7">
    <source>
        <dbReference type="PROSITE" id="PS50110"/>
    </source>
</evidence>
<dbReference type="GO" id="GO:0006355">
    <property type="term" value="P:regulation of DNA-templated transcription"/>
    <property type="evidence" value="ECO:0007669"/>
    <property type="project" value="InterPro"/>
</dbReference>
<keyword evidence="2" id="KW-0805">Transcription regulation</keyword>
<dbReference type="InterPro" id="IPR011006">
    <property type="entry name" value="CheY-like_superfamily"/>
</dbReference>
<evidence type="ECO:0000256" key="4">
    <source>
        <dbReference type="ARBA" id="ARBA00023163"/>
    </source>
</evidence>
<accession>A0A1H2S990</accession>
<dbReference type="SUPFAM" id="SSF46894">
    <property type="entry name" value="C-terminal effector domain of the bipartite response regulators"/>
    <property type="match status" value="1"/>
</dbReference>